<dbReference type="EMBL" id="VOPL01000003">
    <property type="protein sequence ID" value="TXB69237.1"/>
    <property type="molecule type" value="Genomic_DNA"/>
</dbReference>
<sequence length="159" mass="17634">MLTILRLLVMTLAYVLVMIALGVFTGGYGSPTDGDYLRYAFQVAIYAPFVVIMLATIGFWSHAMPPLLAWVLMRDTCGKPVAALGVIVVALYFGEQAALNRNFTAMPGYTGRAIDNGLPTIHFYIGYLIETALTIIVYELLTQWWQRRAARRVAPPEKG</sequence>
<organism evidence="2 3">
    <name type="scientific">Paracoccus aurantiacus</name>
    <dbReference type="NCBI Taxonomy" id="2599412"/>
    <lineage>
        <taxon>Bacteria</taxon>
        <taxon>Pseudomonadati</taxon>
        <taxon>Pseudomonadota</taxon>
        <taxon>Alphaproteobacteria</taxon>
        <taxon>Rhodobacterales</taxon>
        <taxon>Paracoccaceae</taxon>
        <taxon>Paracoccus</taxon>
    </lineage>
</organism>
<reference evidence="2 3" key="1">
    <citation type="submission" date="2019-08" db="EMBL/GenBank/DDBJ databases">
        <authorList>
            <person name="Ye J."/>
        </authorList>
    </citation>
    <scope>NUCLEOTIDE SEQUENCE [LARGE SCALE GENOMIC DNA]</scope>
    <source>
        <strain evidence="2 3">TK008</strain>
    </source>
</reference>
<keyword evidence="1" id="KW-0472">Membrane</keyword>
<feature type="transmembrane region" description="Helical" evidence="1">
    <location>
        <begin position="39"/>
        <end position="60"/>
    </location>
</feature>
<feature type="transmembrane region" description="Helical" evidence="1">
    <location>
        <begin position="81"/>
        <end position="99"/>
    </location>
</feature>
<feature type="transmembrane region" description="Helical" evidence="1">
    <location>
        <begin position="7"/>
        <end position="27"/>
    </location>
</feature>
<evidence type="ECO:0000313" key="2">
    <source>
        <dbReference type="EMBL" id="TXB69237.1"/>
    </source>
</evidence>
<gene>
    <name evidence="2" type="ORF">FQV27_09760</name>
</gene>
<dbReference type="Proteomes" id="UP000321562">
    <property type="component" value="Unassembled WGS sequence"/>
</dbReference>
<evidence type="ECO:0000313" key="3">
    <source>
        <dbReference type="Proteomes" id="UP000321562"/>
    </source>
</evidence>
<keyword evidence="3" id="KW-1185">Reference proteome</keyword>
<feature type="transmembrane region" description="Helical" evidence="1">
    <location>
        <begin position="121"/>
        <end position="141"/>
    </location>
</feature>
<evidence type="ECO:0000256" key="1">
    <source>
        <dbReference type="SAM" id="Phobius"/>
    </source>
</evidence>
<dbReference type="RefSeq" id="WP_147097845.1">
    <property type="nucleotide sequence ID" value="NZ_JBHUFH010000011.1"/>
</dbReference>
<name>A0A5C6S4R0_9RHOB</name>
<proteinExistence type="predicted"/>
<keyword evidence="1" id="KW-0812">Transmembrane</keyword>
<comment type="caution">
    <text evidence="2">The sequence shown here is derived from an EMBL/GenBank/DDBJ whole genome shotgun (WGS) entry which is preliminary data.</text>
</comment>
<accession>A0A5C6S4R0</accession>
<dbReference type="AlphaFoldDB" id="A0A5C6S4R0"/>
<keyword evidence="1" id="KW-1133">Transmembrane helix</keyword>
<protein>
    <submittedName>
        <fullName evidence="2">Uncharacterized protein</fullName>
    </submittedName>
</protein>